<dbReference type="AlphaFoldDB" id="A0A7R7DSU4"/>
<name>A0A7R7DSU4_9ACTN</name>
<proteinExistence type="predicted"/>
<sequence length="71" mass="7442">MRVFARIAKGAAHLVVAWLVQNGGLDWPWRPSKRPSAPAPASVTGTCPGAGCLAGECPVSTAGQTEQRRSR</sequence>
<gene>
    <name evidence="1" type="ORF">Athai_46860</name>
</gene>
<organism evidence="1 2">
    <name type="scientific">Actinocatenispora thailandica</name>
    <dbReference type="NCBI Taxonomy" id="227318"/>
    <lineage>
        <taxon>Bacteria</taxon>
        <taxon>Bacillati</taxon>
        <taxon>Actinomycetota</taxon>
        <taxon>Actinomycetes</taxon>
        <taxon>Micromonosporales</taxon>
        <taxon>Micromonosporaceae</taxon>
        <taxon>Actinocatenispora</taxon>
    </lineage>
</organism>
<dbReference type="EMBL" id="AP023355">
    <property type="protein sequence ID" value="BCJ37183.1"/>
    <property type="molecule type" value="Genomic_DNA"/>
</dbReference>
<evidence type="ECO:0000313" key="1">
    <source>
        <dbReference type="EMBL" id="BCJ37183.1"/>
    </source>
</evidence>
<evidence type="ECO:0000313" key="2">
    <source>
        <dbReference type="Proteomes" id="UP000611640"/>
    </source>
</evidence>
<dbReference type="Proteomes" id="UP000611640">
    <property type="component" value="Chromosome"/>
</dbReference>
<protein>
    <submittedName>
        <fullName evidence="1">Uncharacterized protein</fullName>
    </submittedName>
</protein>
<keyword evidence="2" id="KW-1185">Reference proteome</keyword>
<accession>A0A7R7DSU4</accession>
<reference evidence="1 2" key="1">
    <citation type="submission" date="2020-08" db="EMBL/GenBank/DDBJ databases">
        <title>Whole genome shotgun sequence of Actinocatenispora thailandica NBRC 105041.</title>
        <authorList>
            <person name="Komaki H."/>
            <person name="Tamura T."/>
        </authorList>
    </citation>
    <scope>NUCLEOTIDE SEQUENCE [LARGE SCALE GENOMIC DNA]</scope>
    <source>
        <strain evidence="1 2">NBRC 105041</strain>
    </source>
</reference>
<dbReference type="KEGG" id="atl:Athai_46860"/>